<keyword evidence="3" id="KW-1185">Reference proteome</keyword>
<dbReference type="InterPro" id="IPR032635">
    <property type="entry name" value="Anti_2"/>
</dbReference>
<feature type="domain" description="Surface antigen" evidence="1">
    <location>
        <begin position="42"/>
        <end position="144"/>
    </location>
</feature>
<proteinExistence type="predicted"/>
<reference evidence="2 3" key="1">
    <citation type="journal article" date="2017" name="Antonie Van Leeuwenhoek">
        <title>Rhizobium rhizosphaerae sp. nov., a novel species isolated from rice rhizosphere.</title>
        <authorList>
            <person name="Zhao J.J."/>
            <person name="Zhang J."/>
            <person name="Zhang R.J."/>
            <person name="Zhang C.W."/>
            <person name="Yin H.Q."/>
            <person name="Zhang X.X."/>
        </authorList>
    </citation>
    <scope>NUCLEOTIDE SEQUENCE [LARGE SCALE GENOMIC DNA]</scope>
    <source>
        <strain evidence="2 3">RD15</strain>
    </source>
</reference>
<gene>
    <name evidence="2" type="ORF">BTR14_21340</name>
</gene>
<name>A0ABX3P8T0_9HYPH</name>
<sequence length="147" mass="15086">MQDIAKGIGGTMAFSCLRLIALSAMGMMLSGCFGTGADLANSIDTSLSTGAIPKTVASNDMADAVTVKDAVSQADPASVSGAPIPWANSASGSAGVIERVEERRDGARVCRSFTTTRHSYQGIAKFDGDTCLDGNGVWVVNSFSARS</sequence>
<evidence type="ECO:0000313" key="3">
    <source>
        <dbReference type="Proteomes" id="UP000192652"/>
    </source>
</evidence>
<dbReference type="Pfam" id="PF16998">
    <property type="entry name" value="17kDa_Anti_2"/>
    <property type="match status" value="1"/>
</dbReference>
<protein>
    <recommendedName>
        <fullName evidence="1">Surface antigen domain-containing protein</fullName>
    </recommendedName>
</protein>
<comment type="caution">
    <text evidence="2">The sequence shown here is derived from an EMBL/GenBank/DDBJ whole genome shotgun (WGS) entry which is preliminary data.</text>
</comment>
<dbReference type="PROSITE" id="PS51257">
    <property type="entry name" value="PROKAR_LIPOPROTEIN"/>
    <property type="match status" value="1"/>
</dbReference>
<accession>A0ABX3P8T0</accession>
<organism evidence="2 3">
    <name type="scientific">Xaviernesmea rhizosphaerae</name>
    <dbReference type="NCBI Taxonomy" id="1672749"/>
    <lineage>
        <taxon>Bacteria</taxon>
        <taxon>Pseudomonadati</taxon>
        <taxon>Pseudomonadota</taxon>
        <taxon>Alphaproteobacteria</taxon>
        <taxon>Hyphomicrobiales</taxon>
        <taxon>Rhizobiaceae</taxon>
        <taxon>Rhizobium/Agrobacterium group</taxon>
        <taxon>Xaviernesmea</taxon>
    </lineage>
</organism>
<evidence type="ECO:0000313" key="2">
    <source>
        <dbReference type="EMBL" id="OQP83888.1"/>
    </source>
</evidence>
<dbReference type="EMBL" id="MSPX01000026">
    <property type="protein sequence ID" value="OQP83888.1"/>
    <property type="molecule type" value="Genomic_DNA"/>
</dbReference>
<dbReference type="Proteomes" id="UP000192652">
    <property type="component" value="Unassembled WGS sequence"/>
</dbReference>
<evidence type="ECO:0000259" key="1">
    <source>
        <dbReference type="Pfam" id="PF16998"/>
    </source>
</evidence>